<keyword evidence="2" id="KW-1185">Reference proteome</keyword>
<protein>
    <submittedName>
        <fullName evidence="1">Uncharacterized protein</fullName>
    </submittedName>
</protein>
<organism evidence="1 2">
    <name type="scientific">Dendrothele bispora (strain CBS 962.96)</name>
    <dbReference type="NCBI Taxonomy" id="1314807"/>
    <lineage>
        <taxon>Eukaryota</taxon>
        <taxon>Fungi</taxon>
        <taxon>Dikarya</taxon>
        <taxon>Basidiomycota</taxon>
        <taxon>Agaricomycotina</taxon>
        <taxon>Agaricomycetes</taxon>
        <taxon>Agaricomycetidae</taxon>
        <taxon>Agaricales</taxon>
        <taxon>Agaricales incertae sedis</taxon>
        <taxon>Dendrothele</taxon>
    </lineage>
</organism>
<sequence length="140" mass="15658">MTAWGELSAYMRANWSISGAYITRYQSVKSQDEVQMLWKAGVFEVNTLDLQCCLPDALGGTCAHDVSGQEMACSALEIANIVSHFVYRMIDLKDSSTETLVVRLSTLLIPLCSGFCKCVNFWNLMCCYIAEMLCAHYDDL</sequence>
<reference evidence="1 2" key="1">
    <citation type="journal article" date="2019" name="Nat. Ecol. Evol.">
        <title>Megaphylogeny resolves global patterns of mushroom evolution.</title>
        <authorList>
            <person name="Varga T."/>
            <person name="Krizsan K."/>
            <person name="Foldi C."/>
            <person name="Dima B."/>
            <person name="Sanchez-Garcia M."/>
            <person name="Sanchez-Ramirez S."/>
            <person name="Szollosi G.J."/>
            <person name="Szarkandi J.G."/>
            <person name="Papp V."/>
            <person name="Albert L."/>
            <person name="Andreopoulos W."/>
            <person name="Angelini C."/>
            <person name="Antonin V."/>
            <person name="Barry K.W."/>
            <person name="Bougher N.L."/>
            <person name="Buchanan P."/>
            <person name="Buyck B."/>
            <person name="Bense V."/>
            <person name="Catcheside P."/>
            <person name="Chovatia M."/>
            <person name="Cooper J."/>
            <person name="Damon W."/>
            <person name="Desjardin D."/>
            <person name="Finy P."/>
            <person name="Geml J."/>
            <person name="Haridas S."/>
            <person name="Hughes K."/>
            <person name="Justo A."/>
            <person name="Karasinski D."/>
            <person name="Kautmanova I."/>
            <person name="Kiss B."/>
            <person name="Kocsube S."/>
            <person name="Kotiranta H."/>
            <person name="LaButti K.M."/>
            <person name="Lechner B.E."/>
            <person name="Liimatainen K."/>
            <person name="Lipzen A."/>
            <person name="Lukacs Z."/>
            <person name="Mihaltcheva S."/>
            <person name="Morgado L.N."/>
            <person name="Niskanen T."/>
            <person name="Noordeloos M.E."/>
            <person name="Ohm R.A."/>
            <person name="Ortiz-Santana B."/>
            <person name="Ovrebo C."/>
            <person name="Racz N."/>
            <person name="Riley R."/>
            <person name="Savchenko A."/>
            <person name="Shiryaev A."/>
            <person name="Soop K."/>
            <person name="Spirin V."/>
            <person name="Szebenyi C."/>
            <person name="Tomsovsky M."/>
            <person name="Tulloss R.E."/>
            <person name="Uehling J."/>
            <person name="Grigoriev I.V."/>
            <person name="Vagvolgyi C."/>
            <person name="Papp T."/>
            <person name="Martin F.M."/>
            <person name="Miettinen O."/>
            <person name="Hibbett D.S."/>
            <person name="Nagy L.G."/>
        </authorList>
    </citation>
    <scope>NUCLEOTIDE SEQUENCE [LARGE SCALE GENOMIC DNA]</scope>
    <source>
        <strain evidence="1 2">CBS 962.96</strain>
    </source>
</reference>
<dbReference type="AlphaFoldDB" id="A0A4S8MFR2"/>
<dbReference type="Proteomes" id="UP000297245">
    <property type="component" value="Unassembled WGS sequence"/>
</dbReference>
<name>A0A4S8MFR2_DENBC</name>
<accession>A0A4S8MFR2</accession>
<gene>
    <name evidence="1" type="ORF">K435DRAFT_793290</name>
</gene>
<proteinExistence type="predicted"/>
<dbReference type="EMBL" id="ML179089">
    <property type="protein sequence ID" value="THV01488.1"/>
    <property type="molecule type" value="Genomic_DNA"/>
</dbReference>
<evidence type="ECO:0000313" key="2">
    <source>
        <dbReference type="Proteomes" id="UP000297245"/>
    </source>
</evidence>
<evidence type="ECO:0000313" key="1">
    <source>
        <dbReference type="EMBL" id="THV01488.1"/>
    </source>
</evidence>